<protein>
    <submittedName>
        <fullName evidence="2">Uncharacterized protein</fullName>
    </submittedName>
</protein>
<dbReference type="Proteomes" id="UP001151002">
    <property type="component" value="Unassembled WGS sequence"/>
</dbReference>
<accession>A0ABT4B2A6</accession>
<dbReference type="RefSeq" id="WP_267563943.1">
    <property type="nucleotide sequence ID" value="NZ_JAPNTZ010000006.1"/>
</dbReference>
<evidence type="ECO:0000313" key="3">
    <source>
        <dbReference type="Proteomes" id="UP001151002"/>
    </source>
</evidence>
<sequence length="278" mass="28853">MSVDRRRIVAVIAALAVLLVAGVIWLARLVTGDGGRAEFVAGPAASTTTTTPAPGDPASLPTELVATSSGPEPTRARVTDDPDTPRTETAPPPGPTVTTTRPRTAEPTRSPGLTPPTTRATTPPPPPVPTHAIQVGGATLDNDSPRGWCAIFDNRGLGMTVTVTGVNVTGRLRVEAGECAGDDNVKPRRACRPGLRLPTGDGCFAETIATTEDPDNYPGVVTLGLRARCTSLAPAACDVPVLRASPPTSSRPAVLEWTDKGRDVCYRVGSDHLCSDDE</sequence>
<evidence type="ECO:0000256" key="1">
    <source>
        <dbReference type="SAM" id="MobiDB-lite"/>
    </source>
</evidence>
<comment type="caution">
    <text evidence="2">The sequence shown here is derived from an EMBL/GenBank/DDBJ whole genome shotgun (WGS) entry which is preliminary data.</text>
</comment>
<name>A0ABT4B2A6_9ACTN</name>
<feature type="region of interest" description="Disordered" evidence="1">
    <location>
        <begin position="43"/>
        <end position="127"/>
    </location>
</feature>
<gene>
    <name evidence="2" type="ORF">OWR29_17425</name>
</gene>
<evidence type="ECO:0000313" key="2">
    <source>
        <dbReference type="EMBL" id="MCY1139785.1"/>
    </source>
</evidence>
<reference evidence="2" key="1">
    <citation type="submission" date="2022-11" db="EMBL/GenBank/DDBJ databases">
        <authorList>
            <person name="Somphong A."/>
            <person name="Phongsopitanun W."/>
        </authorList>
    </citation>
    <scope>NUCLEOTIDE SEQUENCE</scope>
    <source>
        <strain evidence="2">Pm04-4</strain>
    </source>
</reference>
<dbReference type="EMBL" id="JAPNTZ010000006">
    <property type="protein sequence ID" value="MCY1139785.1"/>
    <property type="molecule type" value="Genomic_DNA"/>
</dbReference>
<feature type="compositionally biased region" description="Low complexity" evidence="1">
    <location>
        <begin position="96"/>
        <end position="121"/>
    </location>
</feature>
<organism evidence="2 3">
    <name type="scientific">Paractinoplanes pyxinae</name>
    <dbReference type="NCBI Taxonomy" id="2997416"/>
    <lineage>
        <taxon>Bacteria</taxon>
        <taxon>Bacillati</taxon>
        <taxon>Actinomycetota</taxon>
        <taxon>Actinomycetes</taxon>
        <taxon>Micromonosporales</taxon>
        <taxon>Micromonosporaceae</taxon>
        <taxon>Paractinoplanes</taxon>
    </lineage>
</organism>
<proteinExistence type="predicted"/>
<feature type="compositionally biased region" description="Basic and acidic residues" evidence="1">
    <location>
        <begin position="74"/>
        <end position="86"/>
    </location>
</feature>
<keyword evidence="3" id="KW-1185">Reference proteome</keyword>
<feature type="compositionally biased region" description="Low complexity" evidence="1">
    <location>
        <begin position="43"/>
        <end position="59"/>
    </location>
</feature>